<proteinExistence type="predicted"/>
<evidence type="ECO:0000256" key="1">
    <source>
        <dbReference type="SAM" id="Phobius"/>
    </source>
</evidence>
<reference evidence="2 3" key="1">
    <citation type="journal article" date="2021" name="Front. Microbiol.">
        <title>Aerobic Denitrification and Heterotrophic Sulfur Oxidation in the Genus Halomonas Revealed by Six Novel Species Characterizations and Genome-Based Analysis.</title>
        <authorList>
            <person name="Wang L."/>
            <person name="Shao Z."/>
        </authorList>
    </citation>
    <scope>NUCLEOTIDE SEQUENCE [LARGE SCALE GENOMIC DNA]</scope>
    <source>
        <strain evidence="2 3">MCCC 1A11058</strain>
    </source>
</reference>
<evidence type="ECO:0000313" key="3">
    <source>
        <dbReference type="Proteomes" id="UP001320272"/>
    </source>
</evidence>
<dbReference type="EMBL" id="JABFTV010000004">
    <property type="protein sequence ID" value="MCE8024379.1"/>
    <property type="molecule type" value="Genomic_DNA"/>
</dbReference>
<protein>
    <submittedName>
        <fullName evidence="2">Uncharacterized protein</fullName>
    </submittedName>
</protein>
<feature type="transmembrane region" description="Helical" evidence="1">
    <location>
        <begin position="15"/>
        <end position="48"/>
    </location>
</feature>
<dbReference type="Gene3D" id="1.20.1640.10">
    <property type="entry name" value="Multidrug efflux transporter AcrB transmembrane domain"/>
    <property type="match status" value="1"/>
</dbReference>
<accession>A0ABS9ARG6</accession>
<sequence length="63" mass="6763">MEAPVADLPGHRLGLIYAVLTWGFASWSLPLIVRAFIPFSLIGALLSWRSMAGSGGKGDTRHP</sequence>
<name>A0ABS9ARG6_9GAMM</name>
<keyword evidence="1" id="KW-1133">Transmembrane helix</keyword>
<dbReference type="RefSeq" id="WP_234253749.1">
    <property type="nucleotide sequence ID" value="NZ_JABFTV010000004.1"/>
</dbReference>
<keyword evidence="1" id="KW-0812">Transmembrane</keyword>
<keyword evidence="3" id="KW-1185">Reference proteome</keyword>
<keyword evidence="1" id="KW-0472">Membrane</keyword>
<dbReference type="Proteomes" id="UP001320272">
    <property type="component" value="Unassembled WGS sequence"/>
</dbReference>
<organism evidence="2 3">
    <name type="scientific">Billgrantia aerodenitrificans</name>
    <dbReference type="NCBI Taxonomy" id="2733483"/>
    <lineage>
        <taxon>Bacteria</taxon>
        <taxon>Pseudomonadati</taxon>
        <taxon>Pseudomonadota</taxon>
        <taxon>Gammaproteobacteria</taxon>
        <taxon>Oceanospirillales</taxon>
        <taxon>Halomonadaceae</taxon>
        <taxon>Billgrantia</taxon>
    </lineage>
</organism>
<gene>
    <name evidence="2" type="ORF">HOP59_09565</name>
</gene>
<comment type="caution">
    <text evidence="2">The sequence shown here is derived from an EMBL/GenBank/DDBJ whole genome shotgun (WGS) entry which is preliminary data.</text>
</comment>
<evidence type="ECO:0000313" key="2">
    <source>
        <dbReference type="EMBL" id="MCE8024379.1"/>
    </source>
</evidence>